<name>A0A9D1SZX4_9FIRM</name>
<dbReference type="PIRSF" id="PIRSF005859">
    <property type="entry name" value="PBR"/>
    <property type="match status" value="1"/>
</dbReference>
<dbReference type="InterPro" id="IPR004307">
    <property type="entry name" value="TspO_MBR"/>
</dbReference>
<dbReference type="GO" id="GO:0033013">
    <property type="term" value="P:tetrapyrrole metabolic process"/>
    <property type="evidence" value="ECO:0007669"/>
    <property type="project" value="UniProtKB-ARBA"/>
</dbReference>
<proteinExistence type="inferred from homology"/>
<gene>
    <name evidence="7" type="ORF">IAC74_00945</name>
</gene>
<dbReference type="PANTHER" id="PTHR10057">
    <property type="entry name" value="PERIPHERAL-TYPE BENZODIAZEPINE RECEPTOR"/>
    <property type="match status" value="1"/>
</dbReference>
<evidence type="ECO:0000256" key="6">
    <source>
        <dbReference type="SAM" id="Phobius"/>
    </source>
</evidence>
<accession>A0A9D1SZX4</accession>
<evidence type="ECO:0000256" key="4">
    <source>
        <dbReference type="ARBA" id="ARBA00022989"/>
    </source>
</evidence>
<comment type="caution">
    <text evidence="7">The sequence shown here is derived from an EMBL/GenBank/DDBJ whole genome shotgun (WGS) entry which is preliminary data.</text>
</comment>
<dbReference type="FunFam" id="1.20.1260.100:FF:000001">
    <property type="entry name" value="translocator protein 2"/>
    <property type="match status" value="1"/>
</dbReference>
<feature type="transmembrane region" description="Helical" evidence="6">
    <location>
        <begin position="87"/>
        <end position="108"/>
    </location>
</feature>
<feature type="transmembrane region" description="Helical" evidence="6">
    <location>
        <begin position="140"/>
        <end position="161"/>
    </location>
</feature>
<dbReference type="GO" id="GO:0016020">
    <property type="term" value="C:membrane"/>
    <property type="evidence" value="ECO:0007669"/>
    <property type="project" value="UniProtKB-SubCell"/>
</dbReference>
<evidence type="ECO:0000256" key="2">
    <source>
        <dbReference type="ARBA" id="ARBA00007524"/>
    </source>
</evidence>
<keyword evidence="4 6" id="KW-1133">Transmembrane helix</keyword>
<dbReference type="Pfam" id="PF03073">
    <property type="entry name" value="TspO_MBR"/>
    <property type="match status" value="1"/>
</dbReference>
<evidence type="ECO:0000313" key="7">
    <source>
        <dbReference type="EMBL" id="HIV02111.1"/>
    </source>
</evidence>
<dbReference type="Proteomes" id="UP000886743">
    <property type="component" value="Unassembled WGS sequence"/>
</dbReference>
<evidence type="ECO:0000313" key="8">
    <source>
        <dbReference type="Proteomes" id="UP000886743"/>
    </source>
</evidence>
<evidence type="ECO:0000256" key="1">
    <source>
        <dbReference type="ARBA" id="ARBA00004141"/>
    </source>
</evidence>
<reference evidence="7" key="2">
    <citation type="journal article" date="2021" name="PeerJ">
        <title>Extensive microbial diversity within the chicken gut microbiome revealed by metagenomics and culture.</title>
        <authorList>
            <person name="Gilroy R."/>
            <person name="Ravi A."/>
            <person name="Getino M."/>
            <person name="Pursley I."/>
            <person name="Horton D.L."/>
            <person name="Alikhan N.F."/>
            <person name="Baker D."/>
            <person name="Gharbi K."/>
            <person name="Hall N."/>
            <person name="Watson M."/>
            <person name="Adriaenssens E.M."/>
            <person name="Foster-Nyarko E."/>
            <person name="Jarju S."/>
            <person name="Secka A."/>
            <person name="Antonio M."/>
            <person name="Oren A."/>
            <person name="Chaudhuri R.R."/>
            <person name="La Ragione R."/>
            <person name="Hildebrand F."/>
            <person name="Pallen M.J."/>
        </authorList>
    </citation>
    <scope>NUCLEOTIDE SEQUENCE</scope>
    <source>
        <strain evidence="7">4920</strain>
    </source>
</reference>
<feature type="transmembrane region" description="Helical" evidence="6">
    <location>
        <begin position="16"/>
        <end position="34"/>
    </location>
</feature>
<dbReference type="AlphaFoldDB" id="A0A9D1SZX4"/>
<keyword evidence="5 6" id="KW-0472">Membrane</keyword>
<dbReference type="EMBL" id="DVOF01000028">
    <property type="protein sequence ID" value="HIV02111.1"/>
    <property type="molecule type" value="Genomic_DNA"/>
</dbReference>
<reference evidence="7" key="1">
    <citation type="submission" date="2020-10" db="EMBL/GenBank/DDBJ databases">
        <authorList>
            <person name="Gilroy R."/>
        </authorList>
    </citation>
    <scope>NUCLEOTIDE SEQUENCE</scope>
    <source>
        <strain evidence="7">4920</strain>
    </source>
</reference>
<organism evidence="7 8">
    <name type="scientific">Candidatus Aphodoplasma excrementigallinarum</name>
    <dbReference type="NCBI Taxonomy" id="2840673"/>
    <lineage>
        <taxon>Bacteria</taxon>
        <taxon>Bacillati</taxon>
        <taxon>Bacillota</taxon>
        <taxon>Clostridia</taxon>
        <taxon>Eubacteriales</taxon>
        <taxon>Candidatus Aphodoplasma</taxon>
    </lineage>
</organism>
<comment type="similarity">
    <text evidence="2">Belongs to the TspO/BZRP family.</text>
</comment>
<dbReference type="InterPro" id="IPR038330">
    <property type="entry name" value="TspO/MBR-related_sf"/>
</dbReference>
<dbReference type="PANTHER" id="PTHR10057:SF0">
    <property type="entry name" value="TRANSLOCATOR PROTEIN"/>
    <property type="match status" value="1"/>
</dbReference>
<dbReference type="Gene3D" id="1.20.1260.100">
    <property type="entry name" value="TspO/MBR protein"/>
    <property type="match status" value="1"/>
</dbReference>
<protein>
    <submittedName>
        <fullName evidence="7">Tryptophan-rich sensory protein</fullName>
    </submittedName>
</protein>
<keyword evidence="3 6" id="KW-0812">Transmembrane</keyword>
<dbReference type="CDD" id="cd15904">
    <property type="entry name" value="TSPO_MBR"/>
    <property type="match status" value="1"/>
</dbReference>
<evidence type="ECO:0000256" key="5">
    <source>
        <dbReference type="ARBA" id="ARBA00023136"/>
    </source>
</evidence>
<feature type="transmembrane region" description="Helical" evidence="6">
    <location>
        <begin position="114"/>
        <end position="133"/>
    </location>
</feature>
<sequence>MPGMFHTFNIKNIKKLIFYIALPLLVGFVSAFLGGDQKAVYSALTLPPYAPPPWLFGVVWPVLYVLMGISAYLVQKTDFYDAGKRKAMLFYYLQLGVNFFWSIFFFRFQLFAFSFWWLVLLLVLVIVTAVMFYDRSRAAGWLMLPYVAWLSYAAYLNYMVWMLN</sequence>
<feature type="transmembrane region" description="Helical" evidence="6">
    <location>
        <begin position="54"/>
        <end position="75"/>
    </location>
</feature>
<evidence type="ECO:0000256" key="3">
    <source>
        <dbReference type="ARBA" id="ARBA00022692"/>
    </source>
</evidence>
<comment type="subcellular location">
    <subcellularLocation>
        <location evidence="1">Membrane</location>
        <topology evidence="1">Multi-pass membrane protein</topology>
    </subcellularLocation>
</comment>